<name>A0ABV7WCU8_9MICO</name>
<organism evidence="1 2">
    <name type="scientific">Aquipuribacter hungaricus</name>
    <dbReference type="NCBI Taxonomy" id="545624"/>
    <lineage>
        <taxon>Bacteria</taxon>
        <taxon>Bacillati</taxon>
        <taxon>Actinomycetota</taxon>
        <taxon>Actinomycetes</taxon>
        <taxon>Micrococcales</taxon>
        <taxon>Intrasporangiaceae</taxon>
        <taxon>Aquipuribacter</taxon>
    </lineage>
</organism>
<gene>
    <name evidence="1" type="ORF">ACFOLH_04795</name>
</gene>
<evidence type="ECO:0000313" key="2">
    <source>
        <dbReference type="Proteomes" id="UP001595685"/>
    </source>
</evidence>
<protein>
    <submittedName>
        <fullName evidence="1">Uncharacterized protein</fullName>
    </submittedName>
</protein>
<evidence type="ECO:0000313" key="1">
    <source>
        <dbReference type="EMBL" id="MFC3687654.1"/>
    </source>
</evidence>
<proteinExistence type="predicted"/>
<dbReference type="Proteomes" id="UP001595685">
    <property type="component" value="Unassembled WGS sequence"/>
</dbReference>
<comment type="caution">
    <text evidence="1">The sequence shown here is derived from an EMBL/GenBank/DDBJ whole genome shotgun (WGS) entry which is preliminary data.</text>
</comment>
<dbReference type="EMBL" id="JBHRWW010000002">
    <property type="protein sequence ID" value="MFC3687654.1"/>
    <property type="molecule type" value="Genomic_DNA"/>
</dbReference>
<accession>A0ABV7WCU8</accession>
<sequence length="119" mass="12588">MTVIKASCPSCGDVELTPRQVRLVVCSLEERSFYSFTCTACNDVVRKPAGGDVVALLRTGGVLPERWVIPAEVLEVHEGPALSHDDLLDFCLWLESADLLAAAASAVDGGRTAGESATL</sequence>
<dbReference type="RefSeq" id="WP_340293817.1">
    <property type="nucleotide sequence ID" value="NZ_JBBEOI010000124.1"/>
</dbReference>
<keyword evidence="2" id="KW-1185">Reference proteome</keyword>
<reference evidence="2" key="1">
    <citation type="journal article" date="2019" name="Int. J. Syst. Evol. Microbiol.">
        <title>The Global Catalogue of Microorganisms (GCM) 10K type strain sequencing project: providing services to taxonomists for standard genome sequencing and annotation.</title>
        <authorList>
            <consortium name="The Broad Institute Genomics Platform"/>
            <consortium name="The Broad Institute Genome Sequencing Center for Infectious Disease"/>
            <person name="Wu L."/>
            <person name="Ma J."/>
        </authorList>
    </citation>
    <scope>NUCLEOTIDE SEQUENCE [LARGE SCALE GENOMIC DNA]</scope>
    <source>
        <strain evidence="2">NCAIM B.02333</strain>
    </source>
</reference>